<reference evidence="1 2" key="1">
    <citation type="submission" date="2017-11" db="EMBL/GenBank/DDBJ databases">
        <title>De novo assembly and phasing of dikaryotic genomes from two isolates of Puccinia coronata f. sp. avenae, the causal agent of oat crown rust.</title>
        <authorList>
            <person name="Miller M.E."/>
            <person name="Zhang Y."/>
            <person name="Omidvar V."/>
            <person name="Sperschneider J."/>
            <person name="Schwessinger B."/>
            <person name="Raley C."/>
            <person name="Palmer J.M."/>
            <person name="Garnica D."/>
            <person name="Upadhyaya N."/>
            <person name="Rathjen J."/>
            <person name="Taylor J.M."/>
            <person name="Park R.F."/>
            <person name="Dodds P.N."/>
            <person name="Hirsch C.D."/>
            <person name="Kianian S.F."/>
            <person name="Figueroa M."/>
        </authorList>
    </citation>
    <scope>NUCLEOTIDE SEQUENCE [LARGE SCALE GENOMIC DNA]</scope>
    <source>
        <strain evidence="1">12SD80</strain>
    </source>
</reference>
<evidence type="ECO:0000313" key="2">
    <source>
        <dbReference type="Proteomes" id="UP000235392"/>
    </source>
</evidence>
<dbReference type="InterPro" id="IPR012677">
    <property type="entry name" value="Nucleotide-bd_a/b_plait_sf"/>
</dbReference>
<proteinExistence type="predicted"/>
<dbReference type="SUPFAM" id="SSF54928">
    <property type="entry name" value="RNA-binding domain, RBD"/>
    <property type="match status" value="1"/>
</dbReference>
<organism evidence="1 2">
    <name type="scientific">Puccinia coronata f. sp. avenae</name>
    <dbReference type="NCBI Taxonomy" id="200324"/>
    <lineage>
        <taxon>Eukaryota</taxon>
        <taxon>Fungi</taxon>
        <taxon>Dikarya</taxon>
        <taxon>Basidiomycota</taxon>
        <taxon>Pucciniomycotina</taxon>
        <taxon>Pucciniomycetes</taxon>
        <taxon>Pucciniales</taxon>
        <taxon>Pucciniaceae</taxon>
        <taxon>Puccinia</taxon>
    </lineage>
</organism>
<gene>
    <name evidence="1" type="ORF">PCASD_15207</name>
</gene>
<sequence>MPAFPSDYYLFTNQTDPITDQLISSAYYYDHDRPNSPPTPENLNQLEPLNTLRKEGIFHRVTASDLRQPEPLQQENCNNLIQIPRRDVDPTAFEERASWPSPLQGVESLDHLPSAPENQEDFYQDLDHLGILDYLRSDQEFQVDSEQHFDHSGLDWLEFQTDRHKAGAENHNRSVTDEILAAYQHHHDSQHATILLSCSSCGVTKPQNELSRIWPCCHPHCNTCINTLINASCNDPPPPQMVCFFCSQHVDGFDPPSAFLSGQSSQFDKFQVTRFSSLGSQKTFIGADLDSIDSANLRSPPSDQSGFGTGSFSSLWSPVPNSDGAGKLSSVWMKEDSSMQFKGAPGRSCPWPIIRVDNISWSLTVAEIIAWLPGGLECLPPHELCPLPIHILCTPTDGKTLNHCFIEMRDLTAAHFIVRHRHGSKIGIRPCSVVLTSSAELHSKILGIPENEKSHDMMKTVRLILKLCAPHQATSAIKKPERPFYHLMSILSHCEHMSEGGTKAEDSGQLDVIEKWTHIHQIAIESLFGWKIDKTDSMNILHYMVDVAIASSLIDKPTLFRFLSQF</sequence>
<evidence type="ECO:0000313" key="1">
    <source>
        <dbReference type="EMBL" id="PLW31273.1"/>
    </source>
</evidence>
<accession>A0A2N5U0K6</accession>
<dbReference type="Proteomes" id="UP000235392">
    <property type="component" value="Unassembled WGS sequence"/>
</dbReference>
<dbReference type="InterPro" id="IPR035979">
    <property type="entry name" value="RBD_domain_sf"/>
</dbReference>
<dbReference type="Gene3D" id="3.30.70.330">
    <property type="match status" value="1"/>
</dbReference>
<dbReference type="AlphaFoldDB" id="A0A2N5U0K6"/>
<comment type="caution">
    <text evidence="1">The sequence shown here is derived from an EMBL/GenBank/DDBJ whole genome shotgun (WGS) entry which is preliminary data.</text>
</comment>
<dbReference type="GO" id="GO:0003676">
    <property type="term" value="F:nucleic acid binding"/>
    <property type="evidence" value="ECO:0007669"/>
    <property type="project" value="InterPro"/>
</dbReference>
<name>A0A2N5U0K6_9BASI</name>
<protein>
    <submittedName>
        <fullName evidence="1">Uncharacterized protein</fullName>
    </submittedName>
</protein>
<dbReference type="EMBL" id="PGCI01000273">
    <property type="protein sequence ID" value="PLW31273.1"/>
    <property type="molecule type" value="Genomic_DNA"/>
</dbReference>